<dbReference type="GO" id="GO:2001070">
    <property type="term" value="F:starch binding"/>
    <property type="evidence" value="ECO:0007669"/>
    <property type="project" value="InterPro"/>
</dbReference>
<proteinExistence type="predicted"/>
<dbReference type="EMBL" id="BLAX01000001">
    <property type="protein sequence ID" value="GET32829.1"/>
    <property type="molecule type" value="Genomic_DNA"/>
</dbReference>
<sequence>MNKHFKILLVFIGLIGLFTSCENDGMKVVMLDNPIVPTLTTVPDLALQRSMGNDTLTFTGTAVDPGFDASANYFLEACASGTDFADPVTLMSGISPDAMKITVGDLNTQLLKKFPADKTTSIDLRLRANLVVDAGTGALGTTSKPLSYSSDIKTVDATPYGLPRLDLINSGIDQKIESALGDGSYTGYVKLDVANPFTLNNPDTNTSYGDNGNGSGTLKVDGSAIAVPSDPGNGWYKVSADINALTYSVDPYMIGLVGDATPNGWSAPDSKMDYNAQTGLWQITLDLKVGSVKFRLNDDWGNGINLGIGDASHPEYTIDNLWNDGSSQNIPIDAAGNYTITLSIGSSTYSCTITKNN</sequence>
<dbReference type="InterPro" id="IPR025970">
    <property type="entry name" value="SusE"/>
</dbReference>
<organism evidence="2 3">
    <name type="scientific">Prolixibacter bellariivorans</name>
    <dbReference type="NCBI Taxonomy" id="314319"/>
    <lineage>
        <taxon>Bacteria</taxon>
        <taxon>Pseudomonadati</taxon>
        <taxon>Bacteroidota</taxon>
        <taxon>Bacteroidia</taxon>
        <taxon>Marinilabiliales</taxon>
        <taxon>Prolixibacteraceae</taxon>
        <taxon>Prolixibacter</taxon>
    </lineage>
</organism>
<dbReference type="AlphaFoldDB" id="A0A5M4AY35"/>
<keyword evidence="3" id="KW-1185">Reference proteome</keyword>
<dbReference type="PROSITE" id="PS51257">
    <property type="entry name" value="PROKAR_LIPOPROTEIN"/>
    <property type="match status" value="1"/>
</dbReference>
<dbReference type="Pfam" id="PF14292">
    <property type="entry name" value="SusE"/>
    <property type="match status" value="1"/>
</dbReference>
<comment type="caution">
    <text evidence="2">The sequence shown here is derived from an EMBL/GenBank/DDBJ whole genome shotgun (WGS) entry which is preliminary data.</text>
</comment>
<name>A0A5M4AY35_9BACT</name>
<protein>
    <recommendedName>
        <fullName evidence="1">SusE outer membrane protein domain-containing protein</fullName>
    </recommendedName>
</protein>
<evidence type="ECO:0000313" key="3">
    <source>
        <dbReference type="Proteomes" id="UP000391834"/>
    </source>
</evidence>
<reference evidence="2 3" key="1">
    <citation type="submission" date="2019-10" db="EMBL/GenBank/DDBJ databases">
        <title>Prolixibacter strains distinguished by the presence of nitrate reductase genes were adept at nitrate-dependent anaerobic corrosion of metallic iron and carbon steel.</title>
        <authorList>
            <person name="Iino T."/>
            <person name="Shono N."/>
            <person name="Ito K."/>
            <person name="Nakamura R."/>
            <person name="Sueoka K."/>
            <person name="Harayama S."/>
            <person name="Ohkuma M."/>
        </authorList>
    </citation>
    <scope>NUCLEOTIDE SEQUENCE [LARGE SCALE GENOMIC DNA]</scope>
    <source>
        <strain evidence="2 3">JCM 13498</strain>
    </source>
</reference>
<dbReference type="CDD" id="cd12956">
    <property type="entry name" value="CBM_SusE-F_like"/>
    <property type="match status" value="1"/>
</dbReference>
<dbReference type="GO" id="GO:0019867">
    <property type="term" value="C:outer membrane"/>
    <property type="evidence" value="ECO:0007669"/>
    <property type="project" value="InterPro"/>
</dbReference>
<dbReference type="Gene3D" id="2.60.40.3620">
    <property type="match status" value="1"/>
</dbReference>
<gene>
    <name evidence="2" type="ORF">PbJCM13498_16920</name>
</gene>
<evidence type="ECO:0000313" key="2">
    <source>
        <dbReference type="EMBL" id="GET32829.1"/>
    </source>
</evidence>
<dbReference type="Proteomes" id="UP000391834">
    <property type="component" value="Unassembled WGS sequence"/>
</dbReference>
<evidence type="ECO:0000259" key="1">
    <source>
        <dbReference type="Pfam" id="PF14292"/>
    </source>
</evidence>
<dbReference type="OrthoDB" id="975117at2"/>
<feature type="domain" description="SusE outer membrane protein" evidence="1">
    <location>
        <begin position="26"/>
        <end position="126"/>
    </location>
</feature>
<accession>A0A5M4AY35</accession>
<dbReference type="RefSeq" id="WP_025862697.1">
    <property type="nucleotide sequence ID" value="NZ_BLAX01000001.1"/>
</dbReference>